<protein>
    <submittedName>
        <fullName evidence="2">Uncharacterized protein</fullName>
    </submittedName>
</protein>
<name>A0A1W0W0P9_SORBI</name>
<dbReference type="Proteomes" id="UP000000768">
    <property type="component" value="Chromosome 3"/>
</dbReference>
<dbReference type="InterPro" id="IPR044588">
    <property type="entry name" value="EREX-like"/>
</dbReference>
<evidence type="ECO:0000313" key="3">
    <source>
        <dbReference type="Proteomes" id="UP000000768"/>
    </source>
</evidence>
<sequence>MTTVGPKQALKTGHPKHDGHYRTLPPRRQPHLHPAPRTKDDIQKMAAAVSAIKEGTTHPLPRRHPHAPSSPAATRRACKPSPPRVRPTDRHRTRQLRSHHHRAPRATSGEAMATSSAGARRKAPSPPKHRHDGTSPLPLGMDWSPPPKRWVSARRPRPPLSHLYYPTPPSSCAVRLVMIHVPL</sequence>
<evidence type="ECO:0000256" key="1">
    <source>
        <dbReference type="SAM" id="MobiDB-lite"/>
    </source>
</evidence>
<organism evidence="2 3">
    <name type="scientific">Sorghum bicolor</name>
    <name type="common">Sorghum</name>
    <name type="synonym">Sorghum vulgare</name>
    <dbReference type="NCBI Taxonomy" id="4558"/>
    <lineage>
        <taxon>Eukaryota</taxon>
        <taxon>Viridiplantae</taxon>
        <taxon>Streptophyta</taxon>
        <taxon>Embryophyta</taxon>
        <taxon>Tracheophyta</taxon>
        <taxon>Spermatophyta</taxon>
        <taxon>Magnoliopsida</taxon>
        <taxon>Liliopsida</taxon>
        <taxon>Poales</taxon>
        <taxon>Poaceae</taxon>
        <taxon>PACMAD clade</taxon>
        <taxon>Panicoideae</taxon>
        <taxon>Andropogonodae</taxon>
        <taxon>Andropogoneae</taxon>
        <taxon>Sorghinae</taxon>
        <taxon>Sorghum</taxon>
    </lineage>
</organism>
<feature type="region of interest" description="Disordered" evidence="1">
    <location>
        <begin position="1"/>
        <end position="144"/>
    </location>
</feature>
<reference evidence="2 3" key="1">
    <citation type="journal article" date="2009" name="Nature">
        <title>The Sorghum bicolor genome and the diversification of grasses.</title>
        <authorList>
            <person name="Paterson A.H."/>
            <person name="Bowers J.E."/>
            <person name="Bruggmann R."/>
            <person name="Dubchak I."/>
            <person name="Grimwood J."/>
            <person name="Gundlach H."/>
            <person name="Haberer G."/>
            <person name="Hellsten U."/>
            <person name="Mitros T."/>
            <person name="Poliakov A."/>
            <person name="Schmutz J."/>
            <person name="Spannagl M."/>
            <person name="Tang H."/>
            <person name="Wang X."/>
            <person name="Wicker T."/>
            <person name="Bharti A.K."/>
            <person name="Chapman J."/>
            <person name="Feltus F.A."/>
            <person name="Gowik U."/>
            <person name="Grigoriev I.V."/>
            <person name="Lyons E."/>
            <person name="Maher C.A."/>
            <person name="Martis M."/>
            <person name="Narechania A."/>
            <person name="Otillar R.P."/>
            <person name="Penning B.W."/>
            <person name="Salamov A.A."/>
            <person name="Wang Y."/>
            <person name="Zhang L."/>
            <person name="Carpita N.C."/>
            <person name="Freeling M."/>
            <person name="Gingle A.R."/>
            <person name="Hash C.T."/>
            <person name="Keller B."/>
            <person name="Klein P."/>
            <person name="Kresovich S."/>
            <person name="McCann M.C."/>
            <person name="Ming R."/>
            <person name="Peterson D.G."/>
            <person name="Mehboob-ur-Rahman"/>
            <person name="Ware D."/>
            <person name="Westhoff P."/>
            <person name="Mayer K.F."/>
            <person name="Messing J."/>
            <person name="Rokhsar D.S."/>
        </authorList>
    </citation>
    <scope>NUCLEOTIDE SEQUENCE [LARGE SCALE GENOMIC DNA]</scope>
    <source>
        <strain evidence="3">cv. BTx623</strain>
    </source>
</reference>
<dbReference type="PANTHER" id="PTHR46856:SF1">
    <property type="entry name" value="PX DOMAIN-CONTAINING PROTEIN EREL1-RELATED"/>
    <property type="match status" value="1"/>
</dbReference>
<dbReference type="EMBL" id="CM000762">
    <property type="protein sequence ID" value="OQU87933.1"/>
    <property type="molecule type" value="Genomic_DNA"/>
</dbReference>
<feature type="compositionally biased region" description="Basic residues" evidence="1">
    <location>
        <begin position="119"/>
        <end position="131"/>
    </location>
</feature>
<dbReference type="ExpressionAtlas" id="A0A1W0W0P9">
    <property type="expression patterns" value="baseline and differential"/>
</dbReference>
<reference evidence="3" key="2">
    <citation type="journal article" date="2018" name="Plant J.">
        <title>The Sorghum bicolor reference genome: improved assembly, gene annotations, a transcriptome atlas, and signatures of genome organization.</title>
        <authorList>
            <person name="McCormick R.F."/>
            <person name="Truong S.K."/>
            <person name="Sreedasyam A."/>
            <person name="Jenkins J."/>
            <person name="Shu S."/>
            <person name="Sims D."/>
            <person name="Kennedy M."/>
            <person name="Amirebrahimi M."/>
            <person name="Weers B.D."/>
            <person name="McKinley B."/>
            <person name="Mattison A."/>
            <person name="Morishige D.T."/>
            <person name="Grimwood J."/>
            <person name="Schmutz J."/>
            <person name="Mullet J.E."/>
        </authorList>
    </citation>
    <scope>NUCLEOTIDE SEQUENCE [LARGE SCALE GENOMIC DNA]</scope>
    <source>
        <strain evidence="3">cv. BTx623</strain>
    </source>
</reference>
<proteinExistence type="predicted"/>
<evidence type="ECO:0000313" key="2">
    <source>
        <dbReference type="EMBL" id="OQU87933.1"/>
    </source>
</evidence>
<dbReference type="GO" id="GO:0015031">
    <property type="term" value="P:protein transport"/>
    <property type="evidence" value="ECO:0007669"/>
    <property type="project" value="InterPro"/>
</dbReference>
<accession>A0A1W0W0P9</accession>
<gene>
    <name evidence="2" type="ORF">SORBI_3003G368901</name>
</gene>
<keyword evidence="3" id="KW-1185">Reference proteome</keyword>
<feature type="compositionally biased region" description="Basic residues" evidence="1">
    <location>
        <begin position="89"/>
        <end position="104"/>
    </location>
</feature>
<dbReference type="AlphaFoldDB" id="A0A1W0W0P9"/>
<dbReference type="PANTHER" id="PTHR46856">
    <property type="entry name" value="PX DOMAIN-CONTAINING PROTEIN EREL1-RELATED"/>
    <property type="match status" value="1"/>
</dbReference>
<dbReference type="Gramene" id="OQU87933">
    <property type="protein sequence ID" value="OQU87933"/>
    <property type="gene ID" value="SORBI_3003G368901"/>
</dbReference>